<comment type="function">
    <text evidence="3">Possible regulatory or functional link with the histocompatibility cluster.</text>
</comment>
<evidence type="ECO:0000256" key="3">
    <source>
        <dbReference type="ARBA" id="ARBA00037770"/>
    </source>
</evidence>
<evidence type="ECO:0000313" key="7">
    <source>
        <dbReference type="EMBL" id="CAD7437484.1"/>
    </source>
</evidence>
<protein>
    <recommendedName>
        <fullName evidence="4">Guanine nucleotide-binding protein-like 1</fullName>
    </recommendedName>
</protein>
<evidence type="ECO:0000256" key="1">
    <source>
        <dbReference type="ARBA" id="ARBA00022741"/>
    </source>
</evidence>
<dbReference type="InterPro" id="IPR006073">
    <property type="entry name" value="GTP-bd"/>
</dbReference>
<dbReference type="PANTHER" id="PTHR45709">
    <property type="entry name" value="LARGE SUBUNIT GTPASE 1 HOMOLOG-RELATED"/>
    <property type="match status" value="1"/>
</dbReference>
<evidence type="ECO:0000256" key="2">
    <source>
        <dbReference type="ARBA" id="ARBA00023134"/>
    </source>
</evidence>
<dbReference type="AlphaFoldDB" id="A0A7R9ELM6"/>
<reference evidence="7" key="1">
    <citation type="submission" date="2020-11" db="EMBL/GenBank/DDBJ databases">
        <authorList>
            <person name="Tran Van P."/>
        </authorList>
    </citation>
    <scope>NUCLEOTIDE SEQUENCE</scope>
</reference>
<dbReference type="InterPro" id="IPR043358">
    <property type="entry name" value="GNL1-like"/>
</dbReference>
<dbReference type="PANTHER" id="PTHR45709:SF3">
    <property type="entry name" value="GUANINE NUCLEOTIDE-BINDING PROTEIN-LIKE 1"/>
    <property type="match status" value="1"/>
</dbReference>
<keyword evidence="1" id="KW-0547">Nucleotide-binding</keyword>
<keyword evidence="2" id="KW-0342">GTP-binding</keyword>
<dbReference type="GO" id="GO:0005525">
    <property type="term" value="F:GTP binding"/>
    <property type="evidence" value="ECO:0007669"/>
    <property type="project" value="UniProtKB-KW"/>
</dbReference>
<dbReference type="SUPFAM" id="SSF52540">
    <property type="entry name" value="P-loop containing nucleoside triphosphate hydrolases"/>
    <property type="match status" value="1"/>
</dbReference>
<gene>
    <name evidence="7" type="ORF">TBIB3V08_LOCUS95</name>
</gene>
<organism evidence="7">
    <name type="scientific">Timema bartmani</name>
    <dbReference type="NCBI Taxonomy" id="61472"/>
    <lineage>
        <taxon>Eukaryota</taxon>
        <taxon>Metazoa</taxon>
        <taxon>Ecdysozoa</taxon>
        <taxon>Arthropoda</taxon>
        <taxon>Hexapoda</taxon>
        <taxon>Insecta</taxon>
        <taxon>Pterygota</taxon>
        <taxon>Neoptera</taxon>
        <taxon>Polyneoptera</taxon>
        <taxon>Phasmatodea</taxon>
        <taxon>Timematodea</taxon>
        <taxon>Timematoidea</taxon>
        <taxon>Timematidae</taxon>
        <taxon>Timema</taxon>
    </lineage>
</organism>
<feature type="region of interest" description="Disordered" evidence="5">
    <location>
        <begin position="419"/>
        <end position="482"/>
    </location>
</feature>
<evidence type="ECO:0000256" key="5">
    <source>
        <dbReference type="SAM" id="MobiDB-lite"/>
    </source>
</evidence>
<dbReference type="GO" id="GO:0003924">
    <property type="term" value="F:GTPase activity"/>
    <property type="evidence" value="ECO:0007669"/>
    <property type="project" value="InterPro"/>
</dbReference>
<sequence length="482" mass="55275">MVSSGDIGYTVQGYKPRTTSLIQYDDDSSGQEEGSKILKINQQPVTRSSRSNPNRYALQFHKETEAELQASKELARKTIVPVPESELEVAIEDYFLPELDFPKRPPWSVDMTRAQLESREHRYFTALMFPPSLYRHVTETLHKAIILVLNKVDLAPPPLVVAWRHYFKENYPELHILTFTSYPSYNLRGNQSNKAGLQVRRRRGKMRMAAEGAQKLYEACKTIVQNEVDLTSWYRKISEEMELEYENDDLEVEEVMELKQVDTSFYEHEKYKEGMLTIGCVGQPNVGKSSLMNAIMGKKVLMGSFPIAQLRDPYSAIRYLAERCDLPKLLKLKHPENDEEWSAIDVCDGWALKRGFYTARAARLDTYRAANQLLRMALDGKICICLRPPGYSMKKDFWAQHEEVREIIWIQASTGDEPTKKWQEVDLSSDEEEDEILPTAAGDTVGQESESSEGQESDDEEEEEPQVKIGVHNKFAALLPDD</sequence>
<feature type="compositionally biased region" description="Acidic residues" evidence="5">
    <location>
        <begin position="427"/>
        <end position="436"/>
    </location>
</feature>
<dbReference type="Gene3D" id="3.40.50.300">
    <property type="entry name" value="P-loop containing nucleotide triphosphate hydrolases"/>
    <property type="match status" value="1"/>
</dbReference>
<feature type="domain" description="G" evidence="6">
    <location>
        <begin position="278"/>
        <end position="307"/>
    </location>
</feature>
<name>A0A7R9ELM6_9NEOP</name>
<evidence type="ECO:0000256" key="4">
    <source>
        <dbReference type="ARBA" id="ARBA00039902"/>
    </source>
</evidence>
<dbReference type="EMBL" id="OD564275">
    <property type="protein sequence ID" value="CAD7437484.1"/>
    <property type="molecule type" value="Genomic_DNA"/>
</dbReference>
<feature type="compositionally biased region" description="Acidic residues" evidence="5">
    <location>
        <begin position="450"/>
        <end position="464"/>
    </location>
</feature>
<proteinExistence type="predicted"/>
<accession>A0A7R9ELM6</accession>
<dbReference type="Pfam" id="PF01926">
    <property type="entry name" value="MMR_HSR1"/>
    <property type="match status" value="1"/>
</dbReference>
<dbReference type="InterPro" id="IPR027417">
    <property type="entry name" value="P-loop_NTPase"/>
</dbReference>
<evidence type="ECO:0000259" key="6">
    <source>
        <dbReference type="Pfam" id="PF01926"/>
    </source>
</evidence>